<organism evidence="5 6">
    <name type="scientific">[Candida] railenensis</name>
    <dbReference type="NCBI Taxonomy" id="45579"/>
    <lineage>
        <taxon>Eukaryota</taxon>
        <taxon>Fungi</taxon>
        <taxon>Dikarya</taxon>
        <taxon>Ascomycota</taxon>
        <taxon>Saccharomycotina</taxon>
        <taxon>Pichiomycetes</taxon>
        <taxon>Debaryomycetaceae</taxon>
        <taxon>Kurtzmaniella</taxon>
    </lineage>
</organism>
<dbReference type="EMBL" id="CAKXYY010000024">
    <property type="protein sequence ID" value="CAH2355307.1"/>
    <property type="molecule type" value="Genomic_DNA"/>
</dbReference>
<dbReference type="GO" id="GO:0008270">
    <property type="term" value="F:zinc ion binding"/>
    <property type="evidence" value="ECO:0007669"/>
    <property type="project" value="InterPro"/>
</dbReference>
<gene>
    <name evidence="5" type="ORF">CLIB1423_24S00716</name>
</gene>
<dbReference type="GO" id="GO:0000981">
    <property type="term" value="F:DNA-binding transcription factor activity, RNA polymerase II-specific"/>
    <property type="evidence" value="ECO:0007669"/>
    <property type="project" value="InterPro"/>
</dbReference>
<reference evidence="5" key="1">
    <citation type="submission" date="2022-03" db="EMBL/GenBank/DDBJ databases">
        <authorList>
            <person name="Legras J.-L."/>
            <person name="Devillers H."/>
            <person name="Grondin C."/>
        </authorList>
    </citation>
    <scope>NUCLEOTIDE SEQUENCE</scope>
    <source>
        <strain evidence="5">CLIB 1423</strain>
    </source>
</reference>
<dbReference type="InterPro" id="IPR036864">
    <property type="entry name" value="Zn2-C6_fun-type_DNA-bd_sf"/>
</dbReference>
<dbReference type="PROSITE" id="PS00463">
    <property type="entry name" value="ZN2_CY6_FUNGAL_1"/>
    <property type="match status" value="1"/>
</dbReference>
<dbReference type="SUPFAM" id="SSF57701">
    <property type="entry name" value="Zn2/Cys6 DNA-binding domain"/>
    <property type="match status" value="1"/>
</dbReference>
<dbReference type="PANTHER" id="PTHR37534">
    <property type="entry name" value="TRANSCRIPTIONAL ACTIVATOR PROTEIN UGA3"/>
    <property type="match status" value="1"/>
</dbReference>
<dbReference type="OrthoDB" id="5229455at2759"/>
<evidence type="ECO:0000256" key="2">
    <source>
        <dbReference type="ARBA" id="ARBA00023242"/>
    </source>
</evidence>
<dbReference type="GO" id="GO:0000976">
    <property type="term" value="F:transcription cis-regulatory region binding"/>
    <property type="evidence" value="ECO:0007669"/>
    <property type="project" value="TreeGrafter"/>
</dbReference>
<dbReference type="GO" id="GO:0045944">
    <property type="term" value="P:positive regulation of transcription by RNA polymerase II"/>
    <property type="evidence" value="ECO:0007669"/>
    <property type="project" value="TreeGrafter"/>
</dbReference>
<dbReference type="SMART" id="SM00066">
    <property type="entry name" value="GAL4"/>
    <property type="match status" value="1"/>
</dbReference>
<evidence type="ECO:0000256" key="3">
    <source>
        <dbReference type="SAM" id="MobiDB-lite"/>
    </source>
</evidence>
<dbReference type="InterPro" id="IPR001138">
    <property type="entry name" value="Zn2Cys6_DnaBD"/>
</dbReference>
<feature type="region of interest" description="Disordered" evidence="3">
    <location>
        <begin position="102"/>
        <end position="131"/>
    </location>
</feature>
<dbReference type="Pfam" id="PF11951">
    <property type="entry name" value="Fungal_trans_2"/>
    <property type="match status" value="2"/>
</dbReference>
<protein>
    <recommendedName>
        <fullName evidence="4">Zn(2)-C6 fungal-type domain-containing protein</fullName>
    </recommendedName>
</protein>
<dbReference type="InterPro" id="IPR021858">
    <property type="entry name" value="Fun_TF"/>
</dbReference>
<comment type="subcellular location">
    <subcellularLocation>
        <location evidence="1">Nucleus</location>
    </subcellularLocation>
</comment>
<dbReference type="AlphaFoldDB" id="A0A9P0W0R7"/>
<dbReference type="Proteomes" id="UP000837801">
    <property type="component" value="Unassembled WGS sequence"/>
</dbReference>
<feature type="domain" description="Zn(2)-C6 fungal-type" evidence="4">
    <location>
        <begin position="16"/>
        <end position="46"/>
    </location>
</feature>
<evidence type="ECO:0000313" key="6">
    <source>
        <dbReference type="Proteomes" id="UP000837801"/>
    </source>
</evidence>
<dbReference type="CDD" id="cd00067">
    <property type="entry name" value="GAL4"/>
    <property type="match status" value="1"/>
</dbReference>
<dbReference type="PROSITE" id="PS50048">
    <property type="entry name" value="ZN2_CY6_FUNGAL_2"/>
    <property type="match status" value="1"/>
</dbReference>
<feature type="compositionally biased region" description="Basic and acidic residues" evidence="3">
    <location>
        <begin position="115"/>
        <end position="127"/>
    </location>
</feature>
<evidence type="ECO:0000256" key="1">
    <source>
        <dbReference type="ARBA" id="ARBA00004123"/>
    </source>
</evidence>
<keyword evidence="6" id="KW-1185">Reference proteome</keyword>
<dbReference type="PRINTS" id="PR00755">
    <property type="entry name" value="AFLATOXINBRP"/>
</dbReference>
<dbReference type="PANTHER" id="PTHR37534:SF43">
    <property type="entry name" value="FINGER DOMAIN PROTEIN, PUTATIVE (AFU_ORTHOLOGUE AFUA_1G01850)-RELATED"/>
    <property type="match status" value="1"/>
</dbReference>
<dbReference type="Gene3D" id="4.10.240.10">
    <property type="entry name" value="Zn(2)-C6 fungal-type DNA-binding domain"/>
    <property type="match status" value="1"/>
</dbReference>
<sequence length="882" mass="98674">MEDTKEKKKIKRSRNGCHRCKKQKIKCDEKKPSCSYCLKSGIACDYSMKLTWGGRPFKNLDKRQTFAEDDAKPSKRKRSISKGSNVGVSFVVNTFDKNSKVTQETHLDTTPLKKSKSETYSDNDKDASNMVGATDMNRSISMPANNQNQIMSFNSPQEEDLLNALGNPTSTQNHQQHHLLGPLIQTPNTGTPGSPGDKFSLIEHFPGISDGIESLSHALESIASGGNQFNIKNSEIFNNFVLSNLEDKKEEESQPNIQSQVGQSPLRQEFKTIELKADPNQAVTPTSFTPIPTTGWDNLHLENYSADLSKIEQIMPHTKANFLEEFLSPASSSMFSRKVPASSVESSKERESPDNGSQLQNINPLDALNIIPPSMSPLPEILLQVPYYRDLFHFWITVASDHLVPAPSTMYHENPFKVILPRMAMESPSILTTILAFAESVRAQYDFSMNEAKVIIDQLLARSCTELLKLLQDKNKATSDATLATVLLLSCLEVFSCGNFDRHRAHTLGARQIILSRGLKISKNKKFKEVKNEQEIKLEDENVNSSLNKDSDSVTDKANEVKDIVGGSTSSKVAVTEDSYFSPGSTISSMYNDTLVDDDDDTSSESDVAYFLMRWFAYVDVIGAISATKHSENYLSHKQGEDLYHNNNGEQIEGYKSGHIDRLLGFDLIFLPLLADVALLIRQTNQYLLTSGSRSNMLPVSLISRALETKESLSSAFATGENKRQERLERVIRKANITKQRLEGPRCAPADTTNILRKDSILRSTNKIFFNMGLLNLYRRVLMVERKSSLIQDLCEEIGDILQLSIEPKSPAEICSIFCTFCAACESTNISMQQLFHARFTTLAEMGLTNAKKSLEIMERCWETGADWMYVANELDIDITLL</sequence>
<dbReference type="GO" id="GO:0005634">
    <property type="term" value="C:nucleus"/>
    <property type="evidence" value="ECO:0007669"/>
    <property type="project" value="UniProtKB-SubCell"/>
</dbReference>
<name>A0A9P0W0R7_9ASCO</name>
<comment type="caution">
    <text evidence="5">The sequence shown here is derived from an EMBL/GenBank/DDBJ whole genome shotgun (WGS) entry which is preliminary data.</text>
</comment>
<dbReference type="Pfam" id="PF00172">
    <property type="entry name" value="Zn_clus"/>
    <property type="match status" value="1"/>
</dbReference>
<proteinExistence type="predicted"/>
<accession>A0A9P0W0R7</accession>
<evidence type="ECO:0000259" key="4">
    <source>
        <dbReference type="PROSITE" id="PS50048"/>
    </source>
</evidence>
<keyword evidence="2" id="KW-0539">Nucleus</keyword>
<evidence type="ECO:0000313" key="5">
    <source>
        <dbReference type="EMBL" id="CAH2355307.1"/>
    </source>
</evidence>
<feature type="region of interest" description="Disordered" evidence="3">
    <location>
        <begin position="338"/>
        <end position="361"/>
    </location>
</feature>